<dbReference type="EMBL" id="KV417337">
    <property type="protein sequence ID" value="KZO90646.1"/>
    <property type="molecule type" value="Genomic_DNA"/>
</dbReference>
<evidence type="ECO:0000259" key="1">
    <source>
        <dbReference type="PROSITE" id="PS51186"/>
    </source>
</evidence>
<proteinExistence type="predicted"/>
<dbReference type="PROSITE" id="PS51186">
    <property type="entry name" value="GNAT"/>
    <property type="match status" value="1"/>
</dbReference>
<evidence type="ECO:0000313" key="3">
    <source>
        <dbReference type="Proteomes" id="UP000076738"/>
    </source>
</evidence>
<dbReference type="Gene3D" id="3.40.630.30">
    <property type="match status" value="1"/>
</dbReference>
<dbReference type="AlphaFoldDB" id="A0A167GK73"/>
<dbReference type="OrthoDB" id="64477at2759"/>
<keyword evidence="2" id="KW-0808">Transferase</keyword>
<accession>A0A167GK73</accession>
<organism evidence="2 3">
    <name type="scientific">Calocera viscosa (strain TUFC12733)</name>
    <dbReference type="NCBI Taxonomy" id="1330018"/>
    <lineage>
        <taxon>Eukaryota</taxon>
        <taxon>Fungi</taxon>
        <taxon>Dikarya</taxon>
        <taxon>Basidiomycota</taxon>
        <taxon>Agaricomycotina</taxon>
        <taxon>Dacrymycetes</taxon>
        <taxon>Dacrymycetales</taxon>
        <taxon>Dacrymycetaceae</taxon>
        <taxon>Calocera</taxon>
    </lineage>
</organism>
<dbReference type="InterPro" id="IPR051531">
    <property type="entry name" value="N-acetyltransferase"/>
</dbReference>
<dbReference type="PANTHER" id="PTHR43792">
    <property type="entry name" value="GNAT FAMILY, PUTATIVE (AFU_ORTHOLOGUE AFUA_3G00765)-RELATED-RELATED"/>
    <property type="match status" value="1"/>
</dbReference>
<dbReference type="InterPro" id="IPR000182">
    <property type="entry name" value="GNAT_dom"/>
</dbReference>
<dbReference type="Proteomes" id="UP000076738">
    <property type="component" value="Unassembled WGS sequence"/>
</dbReference>
<dbReference type="Pfam" id="PF13302">
    <property type="entry name" value="Acetyltransf_3"/>
    <property type="match status" value="1"/>
</dbReference>
<gene>
    <name evidence="2" type="ORF">CALVIDRAFT_389093</name>
</gene>
<dbReference type="SUPFAM" id="SSF55729">
    <property type="entry name" value="Acyl-CoA N-acyltransferases (Nat)"/>
    <property type="match status" value="1"/>
</dbReference>
<name>A0A167GK73_CALVF</name>
<protein>
    <submittedName>
        <fullName evidence="2">Acyl-CoA N-acyltransferase</fullName>
    </submittedName>
</protein>
<reference evidence="2 3" key="1">
    <citation type="journal article" date="2016" name="Mol. Biol. Evol.">
        <title>Comparative Genomics of Early-Diverging Mushroom-Forming Fungi Provides Insights into the Origins of Lignocellulose Decay Capabilities.</title>
        <authorList>
            <person name="Nagy L.G."/>
            <person name="Riley R."/>
            <person name="Tritt A."/>
            <person name="Adam C."/>
            <person name="Daum C."/>
            <person name="Floudas D."/>
            <person name="Sun H."/>
            <person name="Yadav J.S."/>
            <person name="Pangilinan J."/>
            <person name="Larsson K.H."/>
            <person name="Matsuura K."/>
            <person name="Barry K."/>
            <person name="Labutti K."/>
            <person name="Kuo R."/>
            <person name="Ohm R.A."/>
            <person name="Bhattacharya S.S."/>
            <person name="Shirouzu T."/>
            <person name="Yoshinaga Y."/>
            <person name="Martin F.M."/>
            <person name="Grigoriev I.V."/>
            <person name="Hibbett D.S."/>
        </authorList>
    </citation>
    <scope>NUCLEOTIDE SEQUENCE [LARGE SCALE GENOMIC DNA]</scope>
    <source>
        <strain evidence="2 3">TUFC12733</strain>
    </source>
</reference>
<dbReference type="GO" id="GO:0016747">
    <property type="term" value="F:acyltransferase activity, transferring groups other than amino-acyl groups"/>
    <property type="evidence" value="ECO:0007669"/>
    <property type="project" value="InterPro"/>
</dbReference>
<dbReference type="InterPro" id="IPR016181">
    <property type="entry name" value="Acyl_CoA_acyltransferase"/>
</dbReference>
<feature type="domain" description="N-acetyltransferase" evidence="1">
    <location>
        <begin position="14"/>
        <end position="175"/>
    </location>
</feature>
<keyword evidence="3" id="KW-1185">Reference proteome</keyword>
<sequence length="181" mass="19934">MSGLPPFNIKTSRTVIRRFMLGEVDFFMRCRNDPAYLHDIPWLSSLTPFEAWSIIIKQALVHPGAPYVDAQLAIVDKRTSAFLGICSLAVDGTGLRGEIGINISREYHGCGYGQEVIRALVFWACESEDGPMLHAVTATVEENDTGSLAAYAAAGFRMTSRGKATGRYSFIRLVAEGTQRR</sequence>
<evidence type="ECO:0000313" key="2">
    <source>
        <dbReference type="EMBL" id="KZO90646.1"/>
    </source>
</evidence>
<keyword evidence="2" id="KW-0012">Acyltransferase</keyword>